<accession>A0AAN9KPW2</accession>
<sequence length="75" mass="8197">MFNVKLLEILIRSVAVPCTLTKPCISLWFDSKSGATLAKPCRLTQLLMEPRAAAEAIEPSNPQAARQAVSHHTSH</sequence>
<feature type="signal peptide" evidence="1">
    <location>
        <begin position="1"/>
        <end position="21"/>
    </location>
</feature>
<dbReference type="Proteomes" id="UP001367508">
    <property type="component" value="Unassembled WGS sequence"/>
</dbReference>
<evidence type="ECO:0000313" key="2">
    <source>
        <dbReference type="EMBL" id="KAK7320926.1"/>
    </source>
</evidence>
<keyword evidence="1" id="KW-0732">Signal</keyword>
<organism evidence="2 3">
    <name type="scientific">Canavalia gladiata</name>
    <name type="common">Sword bean</name>
    <name type="synonym">Dolichos gladiatus</name>
    <dbReference type="NCBI Taxonomy" id="3824"/>
    <lineage>
        <taxon>Eukaryota</taxon>
        <taxon>Viridiplantae</taxon>
        <taxon>Streptophyta</taxon>
        <taxon>Embryophyta</taxon>
        <taxon>Tracheophyta</taxon>
        <taxon>Spermatophyta</taxon>
        <taxon>Magnoliopsida</taxon>
        <taxon>eudicotyledons</taxon>
        <taxon>Gunneridae</taxon>
        <taxon>Pentapetalae</taxon>
        <taxon>rosids</taxon>
        <taxon>fabids</taxon>
        <taxon>Fabales</taxon>
        <taxon>Fabaceae</taxon>
        <taxon>Papilionoideae</taxon>
        <taxon>50 kb inversion clade</taxon>
        <taxon>NPAAA clade</taxon>
        <taxon>indigoferoid/millettioid clade</taxon>
        <taxon>Phaseoleae</taxon>
        <taxon>Canavalia</taxon>
    </lineage>
</organism>
<protein>
    <recommendedName>
        <fullName evidence="4">Secreted protein</fullName>
    </recommendedName>
</protein>
<feature type="chain" id="PRO_5042822155" description="Secreted protein" evidence="1">
    <location>
        <begin position="22"/>
        <end position="75"/>
    </location>
</feature>
<keyword evidence="3" id="KW-1185">Reference proteome</keyword>
<reference evidence="2 3" key="1">
    <citation type="submission" date="2024-01" db="EMBL/GenBank/DDBJ databases">
        <title>The genomes of 5 underutilized Papilionoideae crops provide insights into root nodulation and disease resistanc.</title>
        <authorList>
            <person name="Jiang F."/>
        </authorList>
    </citation>
    <scope>NUCLEOTIDE SEQUENCE [LARGE SCALE GENOMIC DNA]</scope>
    <source>
        <strain evidence="2">LVBAO_FW01</strain>
        <tissue evidence="2">Leaves</tissue>
    </source>
</reference>
<evidence type="ECO:0000256" key="1">
    <source>
        <dbReference type="SAM" id="SignalP"/>
    </source>
</evidence>
<gene>
    <name evidence="2" type="ORF">VNO77_30883</name>
</gene>
<evidence type="ECO:0008006" key="4">
    <source>
        <dbReference type="Google" id="ProtNLM"/>
    </source>
</evidence>
<name>A0AAN9KPW2_CANGL</name>
<dbReference type="AlphaFoldDB" id="A0AAN9KPW2"/>
<proteinExistence type="predicted"/>
<evidence type="ECO:0000313" key="3">
    <source>
        <dbReference type="Proteomes" id="UP001367508"/>
    </source>
</evidence>
<dbReference type="EMBL" id="JAYMYQ010000007">
    <property type="protein sequence ID" value="KAK7320926.1"/>
    <property type="molecule type" value="Genomic_DNA"/>
</dbReference>
<comment type="caution">
    <text evidence="2">The sequence shown here is derived from an EMBL/GenBank/DDBJ whole genome shotgun (WGS) entry which is preliminary data.</text>
</comment>